<gene>
    <name evidence="2" type="ORF">QJS04_geneDACA001723</name>
</gene>
<keyword evidence="3" id="KW-1185">Reference proteome</keyword>
<organism evidence="2 3">
    <name type="scientific">Acorus gramineus</name>
    <name type="common">Dwarf sweet flag</name>
    <dbReference type="NCBI Taxonomy" id="55184"/>
    <lineage>
        <taxon>Eukaryota</taxon>
        <taxon>Viridiplantae</taxon>
        <taxon>Streptophyta</taxon>
        <taxon>Embryophyta</taxon>
        <taxon>Tracheophyta</taxon>
        <taxon>Spermatophyta</taxon>
        <taxon>Magnoliopsida</taxon>
        <taxon>Liliopsida</taxon>
        <taxon>Acoraceae</taxon>
        <taxon>Acorus</taxon>
    </lineage>
</organism>
<dbReference type="EMBL" id="JAUJYN010000003">
    <property type="protein sequence ID" value="KAK1275266.1"/>
    <property type="molecule type" value="Genomic_DNA"/>
</dbReference>
<feature type="coiled-coil region" evidence="1">
    <location>
        <begin position="51"/>
        <end position="92"/>
    </location>
</feature>
<protein>
    <submittedName>
        <fullName evidence="2">Uncharacterized protein</fullName>
    </submittedName>
</protein>
<dbReference type="Proteomes" id="UP001179952">
    <property type="component" value="Unassembled WGS sequence"/>
</dbReference>
<name>A0AAV9BFP6_ACOGR</name>
<reference evidence="2" key="2">
    <citation type="submission" date="2023-06" db="EMBL/GenBank/DDBJ databases">
        <authorList>
            <person name="Ma L."/>
            <person name="Liu K.-W."/>
            <person name="Li Z."/>
            <person name="Hsiao Y.-Y."/>
            <person name="Qi Y."/>
            <person name="Fu T."/>
            <person name="Tang G."/>
            <person name="Zhang D."/>
            <person name="Sun W.-H."/>
            <person name="Liu D.-K."/>
            <person name="Li Y."/>
            <person name="Chen G.-Z."/>
            <person name="Liu X.-D."/>
            <person name="Liao X.-Y."/>
            <person name="Jiang Y.-T."/>
            <person name="Yu X."/>
            <person name="Hao Y."/>
            <person name="Huang J."/>
            <person name="Zhao X.-W."/>
            <person name="Ke S."/>
            <person name="Chen Y.-Y."/>
            <person name="Wu W.-L."/>
            <person name="Hsu J.-L."/>
            <person name="Lin Y.-F."/>
            <person name="Huang M.-D."/>
            <person name="Li C.-Y."/>
            <person name="Huang L."/>
            <person name="Wang Z.-W."/>
            <person name="Zhao X."/>
            <person name="Zhong W.-Y."/>
            <person name="Peng D.-H."/>
            <person name="Ahmad S."/>
            <person name="Lan S."/>
            <person name="Zhang J.-S."/>
            <person name="Tsai W.-C."/>
            <person name="Van De Peer Y."/>
            <person name="Liu Z.-J."/>
        </authorList>
    </citation>
    <scope>NUCLEOTIDE SEQUENCE</scope>
    <source>
        <strain evidence="2">SCP</strain>
        <tissue evidence="2">Leaves</tissue>
    </source>
</reference>
<evidence type="ECO:0000256" key="1">
    <source>
        <dbReference type="SAM" id="Coils"/>
    </source>
</evidence>
<evidence type="ECO:0000313" key="3">
    <source>
        <dbReference type="Proteomes" id="UP001179952"/>
    </source>
</evidence>
<comment type="caution">
    <text evidence="2">The sequence shown here is derived from an EMBL/GenBank/DDBJ whole genome shotgun (WGS) entry which is preliminary data.</text>
</comment>
<dbReference type="PANTHER" id="PTHR35712:SF1">
    <property type="entry name" value="MYOSIN HEAVY CHAIN-LIKE PROTEIN"/>
    <property type="match status" value="1"/>
</dbReference>
<dbReference type="PANTHER" id="PTHR35712">
    <property type="entry name" value="MYOSIN HEAVY CHAIN-LIKE PROTEIN"/>
    <property type="match status" value="1"/>
</dbReference>
<dbReference type="AlphaFoldDB" id="A0AAV9BFP6"/>
<keyword evidence="1" id="KW-0175">Coiled coil</keyword>
<reference evidence="2" key="1">
    <citation type="journal article" date="2023" name="Nat. Commun.">
        <title>Diploid and tetraploid genomes of Acorus and the evolution of monocots.</title>
        <authorList>
            <person name="Ma L."/>
            <person name="Liu K.W."/>
            <person name="Li Z."/>
            <person name="Hsiao Y.Y."/>
            <person name="Qi Y."/>
            <person name="Fu T."/>
            <person name="Tang G.D."/>
            <person name="Zhang D."/>
            <person name="Sun W.H."/>
            <person name="Liu D.K."/>
            <person name="Li Y."/>
            <person name="Chen G.Z."/>
            <person name="Liu X.D."/>
            <person name="Liao X.Y."/>
            <person name="Jiang Y.T."/>
            <person name="Yu X."/>
            <person name="Hao Y."/>
            <person name="Huang J."/>
            <person name="Zhao X.W."/>
            <person name="Ke S."/>
            <person name="Chen Y.Y."/>
            <person name="Wu W.L."/>
            <person name="Hsu J.L."/>
            <person name="Lin Y.F."/>
            <person name="Huang M.D."/>
            <person name="Li C.Y."/>
            <person name="Huang L."/>
            <person name="Wang Z.W."/>
            <person name="Zhao X."/>
            <person name="Zhong W.Y."/>
            <person name="Peng D.H."/>
            <person name="Ahmad S."/>
            <person name="Lan S."/>
            <person name="Zhang J.S."/>
            <person name="Tsai W.C."/>
            <person name="Van de Peer Y."/>
            <person name="Liu Z.J."/>
        </authorList>
    </citation>
    <scope>NUCLEOTIDE SEQUENCE</scope>
    <source>
        <strain evidence="2">SCP</strain>
    </source>
</reference>
<sequence>MGPLNIIGSPYATRRLFDSTDAFSQALQEKVSALLLLSQQEERHLLVKDVNIALQKKLEELQRNLFQVTDEKVKALMELAQLKRDYQLLQDRFNDGEKGNFFPESTGKNNIAHGSDGKIKNLLKRTYLRRWIAKDIGEGEADSSMNDDKDNLNMGRGNCMDFARLKVEYATLQESMTNMEHLTLTVHKLRMSLLKRRNACLPYHPWRKEVGSTRISGNASIGLFEMKYHTEE</sequence>
<evidence type="ECO:0000313" key="2">
    <source>
        <dbReference type="EMBL" id="KAK1275266.1"/>
    </source>
</evidence>
<proteinExistence type="predicted"/>
<accession>A0AAV9BFP6</accession>